<reference evidence="5 6" key="1">
    <citation type="journal article" date="2017" name="Gigascience">
        <title>Genome sequence of the small brown planthopper, Laodelphax striatellus.</title>
        <authorList>
            <person name="Zhu J."/>
            <person name="Jiang F."/>
            <person name="Wang X."/>
            <person name="Yang P."/>
            <person name="Bao Y."/>
            <person name="Zhao W."/>
            <person name="Wang W."/>
            <person name="Lu H."/>
            <person name="Wang Q."/>
            <person name="Cui N."/>
            <person name="Li J."/>
            <person name="Chen X."/>
            <person name="Luo L."/>
            <person name="Yu J."/>
            <person name="Kang L."/>
            <person name="Cui F."/>
        </authorList>
    </citation>
    <scope>NUCLEOTIDE SEQUENCE [LARGE SCALE GENOMIC DNA]</scope>
    <source>
        <strain evidence="5">Lst14</strain>
    </source>
</reference>
<sequence length="240" mass="28293">MWSLSSKTVSRCFQVAIFITITSSLVESQPRVPVYSVYQSYPSTSAFNDVQYDYRYSIDDSVSGVISNRWEERLGEYVKGSYSLLEPNGKIRTVDYEVDGKKGFQAVVHTKFPANVLLSSQQLEQSRYLTPEPEINLRLANPPPLEPYQQDPLVVPPNYHAIRAAAYPYLDRLQGRYNTNNNSNRAQYQPQYQQKQQQYQQPQQQYQQQNQYQQPQYQQQQQQYQQYRERPPQPRNYYSL</sequence>
<evidence type="ECO:0000256" key="3">
    <source>
        <dbReference type="SAM" id="MobiDB-lite"/>
    </source>
</evidence>
<evidence type="ECO:0000256" key="1">
    <source>
        <dbReference type="ARBA" id="ARBA00022460"/>
    </source>
</evidence>
<keyword evidence="1 2" id="KW-0193">Cuticle</keyword>
<dbReference type="EMBL" id="QKKF02027490">
    <property type="protein sequence ID" value="RZF35804.1"/>
    <property type="molecule type" value="Genomic_DNA"/>
</dbReference>
<feature type="compositionally biased region" description="Polar residues" evidence="3">
    <location>
        <begin position="176"/>
        <end position="186"/>
    </location>
</feature>
<dbReference type="PROSITE" id="PS51155">
    <property type="entry name" value="CHIT_BIND_RR_2"/>
    <property type="match status" value="1"/>
</dbReference>
<name>A0A482WQK4_LAOST</name>
<dbReference type="GO" id="GO:0042302">
    <property type="term" value="F:structural constituent of cuticle"/>
    <property type="evidence" value="ECO:0007669"/>
    <property type="project" value="UniProtKB-UniRule"/>
</dbReference>
<dbReference type="GO" id="GO:0031012">
    <property type="term" value="C:extracellular matrix"/>
    <property type="evidence" value="ECO:0007669"/>
    <property type="project" value="TreeGrafter"/>
</dbReference>
<dbReference type="InterPro" id="IPR000618">
    <property type="entry name" value="Insect_cuticle"/>
</dbReference>
<dbReference type="PANTHER" id="PTHR12236">
    <property type="entry name" value="STRUCTURAL CONTITUENT OF CUTICLE"/>
    <property type="match status" value="1"/>
</dbReference>
<proteinExistence type="predicted"/>
<protein>
    <submittedName>
        <fullName evidence="5">Uncharacterized protein</fullName>
    </submittedName>
</protein>
<dbReference type="InParanoid" id="A0A482WQK4"/>
<feature type="compositionally biased region" description="Low complexity" evidence="3">
    <location>
        <begin position="187"/>
        <end position="226"/>
    </location>
</feature>
<dbReference type="InterPro" id="IPR051217">
    <property type="entry name" value="Insect_Cuticle_Struc_Prot"/>
</dbReference>
<dbReference type="AlphaFoldDB" id="A0A482WQK4"/>
<keyword evidence="6" id="KW-1185">Reference proteome</keyword>
<keyword evidence="4" id="KW-0732">Signal</keyword>
<comment type="caution">
    <text evidence="5">The sequence shown here is derived from an EMBL/GenBank/DDBJ whole genome shotgun (WGS) entry which is preliminary data.</text>
</comment>
<evidence type="ECO:0000256" key="4">
    <source>
        <dbReference type="SAM" id="SignalP"/>
    </source>
</evidence>
<feature type="region of interest" description="Disordered" evidence="3">
    <location>
        <begin position="175"/>
        <end position="240"/>
    </location>
</feature>
<feature type="signal peptide" evidence="4">
    <location>
        <begin position="1"/>
        <end position="28"/>
    </location>
</feature>
<dbReference type="Proteomes" id="UP000291343">
    <property type="component" value="Unassembled WGS sequence"/>
</dbReference>
<dbReference type="Pfam" id="PF00379">
    <property type="entry name" value="Chitin_bind_4"/>
    <property type="match status" value="1"/>
</dbReference>
<organism evidence="5 6">
    <name type="scientific">Laodelphax striatellus</name>
    <name type="common">Small brown planthopper</name>
    <name type="synonym">Delphax striatella</name>
    <dbReference type="NCBI Taxonomy" id="195883"/>
    <lineage>
        <taxon>Eukaryota</taxon>
        <taxon>Metazoa</taxon>
        <taxon>Ecdysozoa</taxon>
        <taxon>Arthropoda</taxon>
        <taxon>Hexapoda</taxon>
        <taxon>Insecta</taxon>
        <taxon>Pterygota</taxon>
        <taxon>Neoptera</taxon>
        <taxon>Paraneoptera</taxon>
        <taxon>Hemiptera</taxon>
        <taxon>Auchenorrhyncha</taxon>
        <taxon>Fulgoroidea</taxon>
        <taxon>Delphacidae</taxon>
        <taxon>Criomorphinae</taxon>
        <taxon>Laodelphax</taxon>
    </lineage>
</organism>
<feature type="chain" id="PRO_5019793405" evidence="4">
    <location>
        <begin position="29"/>
        <end position="240"/>
    </location>
</feature>
<dbReference type="PANTHER" id="PTHR12236:SF86">
    <property type="entry name" value="CCP84AC-RELATED"/>
    <property type="match status" value="1"/>
</dbReference>
<dbReference type="PRINTS" id="PR00947">
    <property type="entry name" value="CUTICLE"/>
</dbReference>
<dbReference type="OrthoDB" id="6510765at2759"/>
<evidence type="ECO:0000313" key="6">
    <source>
        <dbReference type="Proteomes" id="UP000291343"/>
    </source>
</evidence>
<dbReference type="GO" id="GO:0005615">
    <property type="term" value="C:extracellular space"/>
    <property type="evidence" value="ECO:0007669"/>
    <property type="project" value="TreeGrafter"/>
</dbReference>
<gene>
    <name evidence="5" type="ORF">LSTR_LSTR009220</name>
</gene>
<evidence type="ECO:0000256" key="2">
    <source>
        <dbReference type="PROSITE-ProRule" id="PRU00497"/>
    </source>
</evidence>
<evidence type="ECO:0000313" key="5">
    <source>
        <dbReference type="EMBL" id="RZF35804.1"/>
    </source>
</evidence>
<accession>A0A482WQK4</accession>